<feature type="transmembrane region" description="Helical" evidence="2">
    <location>
        <begin position="301"/>
        <end position="322"/>
    </location>
</feature>
<dbReference type="OrthoDB" id="5929398at2759"/>
<dbReference type="EMBL" id="JYDJ01000333">
    <property type="protein sequence ID" value="KRX36973.1"/>
    <property type="molecule type" value="Genomic_DNA"/>
</dbReference>
<gene>
    <name evidence="3" type="ORF">T05_14523</name>
</gene>
<proteinExistence type="predicted"/>
<feature type="compositionally biased region" description="Polar residues" evidence="1">
    <location>
        <begin position="117"/>
        <end position="128"/>
    </location>
</feature>
<keyword evidence="4" id="KW-1185">Reference proteome</keyword>
<feature type="region of interest" description="Disordered" evidence="1">
    <location>
        <begin position="117"/>
        <end position="138"/>
    </location>
</feature>
<reference evidence="3 4" key="1">
    <citation type="submission" date="2015-01" db="EMBL/GenBank/DDBJ databases">
        <title>Evolution of Trichinella species and genotypes.</title>
        <authorList>
            <person name="Korhonen P.K."/>
            <person name="Edoardo P."/>
            <person name="Giuseppe L.R."/>
            <person name="Gasser R.B."/>
        </authorList>
    </citation>
    <scope>NUCLEOTIDE SEQUENCE [LARGE SCALE GENOMIC DNA]</scope>
    <source>
        <strain evidence="3">ISS417</strain>
    </source>
</reference>
<keyword evidence="2" id="KW-0812">Transmembrane</keyword>
<evidence type="ECO:0000256" key="1">
    <source>
        <dbReference type="SAM" id="MobiDB-lite"/>
    </source>
</evidence>
<evidence type="ECO:0000313" key="4">
    <source>
        <dbReference type="Proteomes" id="UP000055048"/>
    </source>
</evidence>
<dbReference type="AlphaFoldDB" id="A0A0V0TD79"/>
<accession>A0A0V0TD79</accession>
<feature type="compositionally biased region" description="Basic and acidic residues" evidence="1">
    <location>
        <begin position="129"/>
        <end position="138"/>
    </location>
</feature>
<feature type="transmembrane region" description="Helical" evidence="2">
    <location>
        <begin position="21"/>
        <end position="44"/>
    </location>
</feature>
<evidence type="ECO:0000256" key="2">
    <source>
        <dbReference type="SAM" id="Phobius"/>
    </source>
</evidence>
<dbReference type="Proteomes" id="UP000055048">
    <property type="component" value="Unassembled WGS sequence"/>
</dbReference>
<keyword evidence="2" id="KW-1133">Transmembrane helix</keyword>
<name>A0A0V0TD79_9BILA</name>
<sequence length="365" mass="40454">MLPLTVNSGSKMIGPSTNKMFLHNFILFLVTTAVCYQVAVTWALDNTALGKNGVLYDKQNQTETMTKNISNQYLPKENDQNNNKINVKETVFETSIEKENITEFVIKAPLTPITLTPQTMTPIPTNFSEKVEPTNNRSKEHTDEILNMVNGSKTYGNDNVSEKLKAGKTYGSGVELIETLPPNSINHEEFYGNKTVSEISTAKKSDVQETTSNTSDENADGKSNVVNGSKTYGNDNVSEKLKAGKTNGSGVELIQTSPSNYINKNTSTPIPCAPTVSCTDKGLNESFHNSTVCEGYLRERVFLAVSVTVLGMGFIGIITLYIRRFQPMKMLRSIIERRRNGENHRNFCISTRAEQEMVSFGEKAE</sequence>
<protein>
    <submittedName>
        <fullName evidence="3">Uncharacterized protein</fullName>
    </submittedName>
</protein>
<feature type="compositionally biased region" description="Polar residues" evidence="1">
    <location>
        <begin position="224"/>
        <end position="235"/>
    </location>
</feature>
<evidence type="ECO:0000313" key="3">
    <source>
        <dbReference type="EMBL" id="KRX36973.1"/>
    </source>
</evidence>
<comment type="caution">
    <text evidence="3">The sequence shown here is derived from an EMBL/GenBank/DDBJ whole genome shotgun (WGS) entry which is preliminary data.</text>
</comment>
<keyword evidence="2" id="KW-0472">Membrane</keyword>
<organism evidence="3 4">
    <name type="scientific">Trichinella murrelli</name>
    <dbReference type="NCBI Taxonomy" id="144512"/>
    <lineage>
        <taxon>Eukaryota</taxon>
        <taxon>Metazoa</taxon>
        <taxon>Ecdysozoa</taxon>
        <taxon>Nematoda</taxon>
        <taxon>Enoplea</taxon>
        <taxon>Dorylaimia</taxon>
        <taxon>Trichinellida</taxon>
        <taxon>Trichinellidae</taxon>
        <taxon>Trichinella</taxon>
    </lineage>
</organism>
<feature type="region of interest" description="Disordered" evidence="1">
    <location>
        <begin position="201"/>
        <end position="235"/>
    </location>
</feature>